<dbReference type="PANTHER" id="PTHR30085:SF7">
    <property type="entry name" value="AMINO-ACID ABC TRANSPORTER-BINDING PROTEIN YHDW-RELATED"/>
    <property type="match status" value="1"/>
</dbReference>
<evidence type="ECO:0000313" key="6">
    <source>
        <dbReference type="EMBL" id="ACQ92845.1"/>
    </source>
</evidence>
<dbReference type="InterPro" id="IPR051455">
    <property type="entry name" value="Bact_solute-bind_prot3"/>
</dbReference>
<dbReference type="eggNOG" id="COG0834">
    <property type="taxonomic scope" value="Bacteria"/>
</dbReference>
<reference evidence="6 7" key="2">
    <citation type="journal article" date="2011" name="Stand. Genomic Sci.">
        <title>Complete genome sequence of Tolumonas auensis type strain (TA 4).</title>
        <authorList>
            <person name="Chertkov O."/>
            <person name="Copeland A."/>
            <person name="Lucas S."/>
            <person name="Lapidus A."/>
            <person name="Berry K.W."/>
            <person name="Detter J.C."/>
            <person name="Del Rio T.G."/>
            <person name="Hammon N."/>
            <person name="Dalin E."/>
            <person name="Tice H."/>
            <person name="Pitluck S."/>
            <person name="Richardson P."/>
            <person name="Bruce D."/>
            <person name="Goodwin L."/>
            <person name="Han C."/>
            <person name="Tapia R."/>
            <person name="Saunders E."/>
            <person name="Schmutz J."/>
            <person name="Brettin T."/>
            <person name="Larimer F."/>
            <person name="Land M."/>
            <person name="Hauser L."/>
            <person name="Spring S."/>
            <person name="Rohde M."/>
            <person name="Kyrpides N.C."/>
            <person name="Ivanova N."/>
            <person name="Goker M."/>
            <person name="Beller H.R."/>
            <person name="Klenk H.P."/>
            <person name="Woyke T."/>
        </authorList>
    </citation>
    <scope>NUCLEOTIDE SEQUENCE [LARGE SCALE GENOMIC DNA]</scope>
    <source>
        <strain evidence="7">DSM 9187 / TA4</strain>
    </source>
</reference>
<dbReference type="GO" id="GO:0006865">
    <property type="term" value="P:amino acid transport"/>
    <property type="evidence" value="ECO:0007669"/>
    <property type="project" value="TreeGrafter"/>
</dbReference>
<dbReference type="SUPFAM" id="SSF53850">
    <property type="entry name" value="Periplasmic binding protein-like II"/>
    <property type="match status" value="1"/>
</dbReference>
<dbReference type="SMART" id="SM00062">
    <property type="entry name" value="PBPb"/>
    <property type="match status" value="1"/>
</dbReference>
<dbReference type="Pfam" id="PF00497">
    <property type="entry name" value="SBP_bac_3"/>
    <property type="match status" value="1"/>
</dbReference>
<proteinExistence type="inferred from homology"/>
<name>C4LE24_TOLAT</name>
<accession>C4LE24</accession>
<dbReference type="AlphaFoldDB" id="C4LE24"/>
<evidence type="ECO:0000256" key="1">
    <source>
        <dbReference type="ARBA" id="ARBA00010333"/>
    </source>
</evidence>
<feature type="signal peptide" evidence="4">
    <location>
        <begin position="1"/>
        <end position="24"/>
    </location>
</feature>
<dbReference type="RefSeq" id="WP_012729444.1">
    <property type="nucleotide sequence ID" value="NC_012691.1"/>
</dbReference>
<feature type="domain" description="Solute-binding protein family 3/N-terminal" evidence="5">
    <location>
        <begin position="38"/>
        <end position="267"/>
    </location>
</feature>
<feature type="chain" id="PRO_5002938989" evidence="4">
    <location>
        <begin position="25"/>
        <end position="342"/>
    </location>
</feature>
<protein>
    <submittedName>
        <fullName evidence="6">Extracellular solute-binding protein family 3</fullName>
    </submittedName>
</protein>
<gene>
    <name evidence="6" type="ordered locus">Tola_1228</name>
</gene>
<evidence type="ECO:0000259" key="5">
    <source>
        <dbReference type="SMART" id="SM00062"/>
    </source>
</evidence>
<evidence type="ECO:0000256" key="4">
    <source>
        <dbReference type="SAM" id="SignalP"/>
    </source>
</evidence>
<comment type="similarity">
    <text evidence="1">Belongs to the bacterial solute-binding protein 3 family.</text>
</comment>
<dbReference type="EMBL" id="CP001616">
    <property type="protein sequence ID" value="ACQ92845.1"/>
    <property type="molecule type" value="Genomic_DNA"/>
</dbReference>
<dbReference type="STRING" id="595494.Tola_1228"/>
<evidence type="ECO:0000256" key="3">
    <source>
        <dbReference type="ARBA" id="ARBA00022729"/>
    </source>
</evidence>
<keyword evidence="2" id="KW-0813">Transport</keyword>
<dbReference type="CDD" id="cd13692">
    <property type="entry name" value="PBP2_BztA"/>
    <property type="match status" value="1"/>
</dbReference>
<sequence length="342" mass="36810">MSKLKYLTGVASAVALLVAGNAQAASGDTLANVKKKGYVQCGVNDGLPGFSSPNAKGAWEGMDVDVCRAVAAAVFADASKVKYIPLGGKERFTALQSGEVDILSRNTTWTMTRDATLGLKSTATTYYDGQGFMVNKSLGVKSAKELDGATICTEGGTTTEMNMADYFNANKMKYTPVVFDNSDQTVKGFESGRCDVLTSDKSQLFAVRVKLAKPDDVAVLPEIISKEPLGPMVRQGDESWELLVKWTVFAMINAEELGVSSKNVDEMAKSGSPDVKRMLGYDAPDGTTLGAVKDWGYQIVKQVGNYAEVFDRNVGKDSPLKIVRTENNLWNKGGFLYAPPVR</sequence>
<keyword evidence="3 4" id="KW-0732">Signal</keyword>
<keyword evidence="7" id="KW-1185">Reference proteome</keyword>
<dbReference type="KEGG" id="tau:Tola_1228"/>
<evidence type="ECO:0000256" key="2">
    <source>
        <dbReference type="ARBA" id="ARBA00022448"/>
    </source>
</evidence>
<dbReference type="PANTHER" id="PTHR30085">
    <property type="entry name" value="AMINO ACID ABC TRANSPORTER PERMEASE"/>
    <property type="match status" value="1"/>
</dbReference>
<dbReference type="HOGENOM" id="CLU_019602_3_2_6"/>
<dbReference type="Gene3D" id="3.40.190.10">
    <property type="entry name" value="Periplasmic binding protein-like II"/>
    <property type="match status" value="2"/>
</dbReference>
<evidence type="ECO:0000313" key="7">
    <source>
        <dbReference type="Proteomes" id="UP000009073"/>
    </source>
</evidence>
<dbReference type="InterPro" id="IPR001638">
    <property type="entry name" value="Solute-binding_3/MltF_N"/>
</dbReference>
<organism evidence="6 7">
    <name type="scientific">Tolumonas auensis (strain DSM 9187 / NBRC 110442 / TA 4)</name>
    <dbReference type="NCBI Taxonomy" id="595494"/>
    <lineage>
        <taxon>Bacteria</taxon>
        <taxon>Pseudomonadati</taxon>
        <taxon>Pseudomonadota</taxon>
        <taxon>Gammaproteobacteria</taxon>
        <taxon>Aeromonadales</taxon>
        <taxon>Aeromonadaceae</taxon>
        <taxon>Tolumonas</taxon>
    </lineage>
</organism>
<dbReference type="OrthoDB" id="9777941at2"/>
<reference evidence="7" key="1">
    <citation type="submission" date="2009-05" db="EMBL/GenBank/DDBJ databases">
        <title>Complete sequence of Tolumonas auensis DSM 9187.</title>
        <authorList>
            <consortium name="US DOE Joint Genome Institute"/>
            <person name="Lucas S."/>
            <person name="Copeland A."/>
            <person name="Lapidus A."/>
            <person name="Glavina del Rio T."/>
            <person name="Tice H."/>
            <person name="Bruce D."/>
            <person name="Goodwin L."/>
            <person name="Pitluck S."/>
            <person name="Chertkov O."/>
            <person name="Brettin T."/>
            <person name="Detter J.C."/>
            <person name="Han C."/>
            <person name="Larimer F."/>
            <person name="Land M."/>
            <person name="Hauser L."/>
            <person name="Kyrpides N."/>
            <person name="Mikhailova N."/>
            <person name="Spring S."/>
            <person name="Beller H."/>
        </authorList>
    </citation>
    <scope>NUCLEOTIDE SEQUENCE [LARGE SCALE GENOMIC DNA]</scope>
    <source>
        <strain evidence="7">DSM 9187 / TA4</strain>
    </source>
</reference>
<dbReference type="Proteomes" id="UP000009073">
    <property type="component" value="Chromosome"/>
</dbReference>